<keyword evidence="3" id="KW-0804">Transcription</keyword>
<evidence type="ECO:0000256" key="3">
    <source>
        <dbReference type="ARBA" id="ARBA00023163"/>
    </source>
</evidence>
<dbReference type="NCBIfam" id="NF001988">
    <property type="entry name" value="PRK00783.1"/>
    <property type="match status" value="1"/>
</dbReference>
<name>A0A1Y3B5Q0_EURMA</name>
<evidence type="ECO:0000259" key="7">
    <source>
        <dbReference type="SMART" id="SM00662"/>
    </source>
</evidence>
<dbReference type="FunFam" id="2.170.120.12:FF:000002">
    <property type="entry name" value="DNA-directed RNA polymerase II subunit RPB3"/>
    <property type="match status" value="1"/>
</dbReference>
<dbReference type="Pfam" id="PF01000">
    <property type="entry name" value="RNA_pol_A_bac"/>
    <property type="match status" value="1"/>
</dbReference>
<evidence type="ECO:0000256" key="4">
    <source>
        <dbReference type="ARBA" id="ARBA00023242"/>
    </source>
</evidence>
<comment type="subcellular location">
    <subcellularLocation>
        <location evidence="1">Nucleus</location>
    </subcellularLocation>
</comment>
<organism evidence="8 9">
    <name type="scientific">Euroglyphus maynei</name>
    <name type="common">Mayne's house dust mite</name>
    <dbReference type="NCBI Taxonomy" id="6958"/>
    <lineage>
        <taxon>Eukaryota</taxon>
        <taxon>Metazoa</taxon>
        <taxon>Ecdysozoa</taxon>
        <taxon>Arthropoda</taxon>
        <taxon>Chelicerata</taxon>
        <taxon>Arachnida</taxon>
        <taxon>Acari</taxon>
        <taxon>Acariformes</taxon>
        <taxon>Sarcoptiformes</taxon>
        <taxon>Astigmata</taxon>
        <taxon>Psoroptidia</taxon>
        <taxon>Analgoidea</taxon>
        <taxon>Pyroglyphidae</taxon>
        <taxon>Pyroglyphinae</taxon>
        <taxon>Euroglyphus</taxon>
    </lineage>
</organism>
<dbReference type="HAMAP" id="MF_00320">
    <property type="entry name" value="RNApol_arch_Rpo3"/>
    <property type="match status" value="1"/>
</dbReference>
<sequence>MPYANQSSVYIPENGILDDSFKFQIYETDLSVANALRRIFISEVPTLAIDWVQLESNSSVLNDEFIAHRLGLIPLTCEDVVDKIQYSRECTCTDFCSNCSVEFVLHVRCDTEETRAVTTADLKSNDPRVVPVSSRSQTTEEYGEPEGDEILIVKLRRGQELKIRAYARKGFGKEHAKWNPTCGVAFEYDPDNAFRHTTFPKPEEWPRSEFSEFSDDDPRYEADYIRDGKPTRFYFHVESTGALKPTTLVKSGLKVLKNKLSDLLTHLSHEVNNDGLTIAQD</sequence>
<dbReference type="CDD" id="cd07031">
    <property type="entry name" value="RNAP_II_RPB3"/>
    <property type="match status" value="1"/>
</dbReference>
<evidence type="ECO:0000256" key="5">
    <source>
        <dbReference type="ARBA" id="ARBA00025804"/>
    </source>
</evidence>
<dbReference type="GO" id="GO:0003677">
    <property type="term" value="F:DNA binding"/>
    <property type="evidence" value="ECO:0007669"/>
    <property type="project" value="InterPro"/>
</dbReference>
<dbReference type="GO" id="GO:0005665">
    <property type="term" value="C:RNA polymerase II, core complex"/>
    <property type="evidence" value="ECO:0007669"/>
    <property type="project" value="TreeGrafter"/>
</dbReference>
<accession>A0A1Y3B5Q0</accession>
<comment type="caution">
    <text evidence="8">The sequence shown here is derived from an EMBL/GenBank/DDBJ whole genome shotgun (WGS) entry which is preliminary data.</text>
</comment>
<dbReference type="AlphaFoldDB" id="A0A1Y3B5Q0"/>
<protein>
    <recommendedName>
        <fullName evidence="6">DNA-directed RNA polymerase II subunit RPB3</fullName>
    </recommendedName>
</protein>
<dbReference type="Pfam" id="PF01193">
    <property type="entry name" value="RNA_pol_L"/>
    <property type="match status" value="1"/>
</dbReference>
<evidence type="ECO:0000256" key="1">
    <source>
        <dbReference type="ARBA" id="ARBA00004123"/>
    </source>
</evidence>
<evidence type="ECO:0000256" key="2">
    <source>
        <dbReference type="ARBA" id="ARBA00022478"/>
    </source>
</evidence>
<reference evidence="8 9" key="1">
    <citation type="submission" date="2017-03" db="EMBL/GenBank/DDBJ databases">
        <title>Genome Survey of Euroglyphus maynei.</title>
        <authorList>
            <person name="Arlian L.G."/>
            <person name="Morgan M.S."/>
            <person name="Rider S.D."/>
        </authorList>
    </citation>
    <scope>NUCLEOTIDE SEQUENCE [LARGE SCALE GENOMIC DNA]</scope>
    <source>
        <strain evidence="8">Arlian Lab</strain>
        <tissue evidence="8">Whole body</tissue>
    </source>
</reference>
<comment type="similarity">
    <text evidence="5">Belongs to the archaeal Rpo3/eukaryotic RPB3 RNA polymerase subunit family.</text>
</comment>
<dbReference type="SUPFAM" id="SSF55257">
    <property type="entry name" value="RBP11-like subunits of RNA polymerase"/>
    <property type="match status" value="1"/>
</dbReference>
<gene>
    <name evidence="8" type="ORF">BLA29_001225</name>
</gene>
<dbReference type="InterPro" id="IPR022842">
    <property type="entry name" value="RNAP_Rpo3/Rpb3/RPAC1"/>
</dbReference>
<dbReference type="InterPro" id="IPR001514">
    <property type="entry name" value="DNA-dir_RNA_pol_30-40kDasu_CS"/>
</dbReference>
<evidence type="ECO:0000313" key="8">
    <source>
        <dbReference type="EMBL" id="OTF76160.1"/>
    </source>
</evidence>
<dbReference type="GO" id="GO:0006366">
    <property type="term" value="P:transcription by RNA polymerase II"/>
    <property type="evidence" value="ECO:0007669"/>
    <property type="project" value="TreeGrafter"/>
</dbReference>
<dbReference type="EMBL" id="MUJZ01038818">
    <property type="protein sequence ID" value="OTF76160.1"/>
    <property type="molecule type" value="Genomic_DNA"/>
</dbReference>
<dbReference type="InterPro" id="IPR036643">
    <property type="entry name" value="RNApol_insert_sf"/>
</dbReference>
<keyword evidence="4" id="KW-0539">Nucleus</keyword>
<dbReference type="PANTHER" id="PTHR11800">
    <property type="entry name" value="DNA-DIRECTED RNA POLYMERASE"/>
    <property type="match status" value="1"/>
</dbReference>
<dbReference type="Gene3D" id="2.170.120.12">
    <property type="entry name" value="DNA-directed RNA polymerase, insert domain"/>
    <property type="match status" value="1"/>
</dbReference>
<keyword evidence="2 8" id="KW-0240">DNA-directed RNA polymerase</keyword>
<dbReference type="GO" id="GO:0003899">
    <property type="term" value="F:DNA-directed RNA polymerase activity"/>
    <property type="evidence" value="ECO:0007669"/>
    <property type="project" value="InterPro"/>
</dbReference>
<dbReference type="OrthoDB" id="270173at2759"/>
<dbReference type="InterPro" id="IPR036603">
    <property type="entry name" value="RBP11-like"/>
</dbReference>
<dbReference type="Gene3D" id="3.30.1360.10">
    <property type="entry name" value="RNA polymerase, RBP11-like subunit"/>
    <property type="match status" value="1"/>
</dbReference>
<dbReference type="InterPro" id="IPR050518">
    <property type="entry name" value="Rpo3/RPB3_RNA_Pol_subunit"/>
</dbReference>
<dbReference type="InterPro" id="IPR011263">
    <property type="entry name" value="DNA-dir_RNA_pol_RpoA/D/Rpb3"/>
</dbReference>
<dbReference type="GO" id="GO:0046983">
    <property type="term" value="F:protein dimerization activity"/>
    <property type="evidence" value="ECO:0007669"/>
    <property type="project" value="InterPro"/>
</dbReference>
<evidence type="ECO:0000256" key="6">
    <source>
        <dbReference type="ARBA" id="ARBA00072506"/>
    </source>
</evidence>
<dbReference type="PROSITE" id="PS00446">
    <property type="entry name" value="RNA_POL_D_30KD"/>
    <property type="match status" value="1"/>
</dbReference>
<dbReference type="Proteomes" id="UP000194236">
    <property type="component" value="Unassembled WGS sequence"/>
</dbReference>
<evidence type="ECO:0000313" key="9">
    <source>
        <dbReference type="Proteomes" id="UP000194236"/>
    </source>
</evidence>
<proteinExistence type="inferred from homology"/>
<feature type="domain" description="DNA-directed RNA polymerase RpoA/D/Rpb3-type" evidence="7">
    <location>
        <begin position="20"/>
        <end position="266"/>
    </location>
</feature>
<dbReference type="PANTHER" id="PTHR11800:SF2">
    <property type="entry name" value="DNA-DIRECTED RNA POLYMERASE II SUBUNIT RPB3"/>
    <property type="match status" value="1"/>
</dbReference>
<keyword evidence="9" id="KW-1185">Reference proteome</keyword>
<dbReference type="InterPro" id="IPR011262">
    <property type="entry name" value="DNA-dir_RNA_pol_insert"/>
</dbReference>
<dbReference type="SMART" id="SM00662">
    <property type="entry name" value="RPOLD"/>
    <property type="match status" value="1"/>
</dbReference>
<dbReference type="SUPFAM" id="SSF56553">
    <property type="entry name" value="Insert subdomain of RNA polymerase alpha subunit"/>
    <property type="match status" value="1"/>
</dbReference>